<dbReference type="SUPFAM" id="SSF50729">
    <property type="entry name" value="PH domain-like"/>
    <property type="match status" value="1"/>
</dbReference>
<name>A0A8C9HXV2_9PRIM</name>
<dbReference type="GO" id="GO:0042147">
    <property type="term" value="P:retrograde transport, endosome to Golgi"/>
    <property type="evidence" value="ECO:0007669"/>
    <property type="project" value="UniProtKB-UniRule"/>
</dbReference>
<dbReference type="PROSITE" id="PS50003">
    <property type="entry name" value="PH_DOMAIN"/>
    <property type="match status" value="1"/>
</dbReference>
<keyword evidence="5" id="KW-0175">Coiled coil</keyword>
<dbReference type="Gene3D" id="2.30.29.30">
    <property type="entry name" value="Pleckstrin-homology domain (PH domain)/Phosphotyrosine-binding domain (PTB)"/>
    <property type="match status" value="1"/>
</dbReference>
<evidence type="ECO:0000256" key="11">
    <source>
        <dbReference type="SAM" id="MobiDB-lite"/>
    </source>
</evidence>
<evidence type="ECO:0000256" key="5">
    <source>
        <dbReference type="ARBA" id="ARBA00023054"/>
    </source>
</evidence>
<protein>
    <recommendedName>
        <fullName evidence="10">Sesquipedalian</fullName>
        <shortName evidence="10">Ses</shortName>
    </recommendedName>
    <alternativeName>
        <fullName evidence="10">PH domain-containing endocytic trafficking adaptor</fullName>
    </alternativeName>
</protein>
<dbReference type="InterPro" id="IPR001849">
    <property type="entry name" value="PH_domain"/>
</dbReference>
<dbReference type="InterPro" id="IPR011993">
    <property type="entry name" value="PH-like_dom_sf"/>
</dbReference>
<dbReference type="FunFam" id="2.30.29.30:FF:000292">
    <property type="entry name" value="sesquipedalian-2 isoform X2"/>
    <property type="match status" value="1"/>
</dbReference>
<proteinExistence type="inferred from homology"/>
<reference evidence="13" key="1">
    <citation type="submission" date="2025-08" db="UniProtKB">
        <authorList>
            <consortium name="Ensembl"/>
        </authorList>
    </citation>
    <scope>IDENTIFICATION</scope>
</reference>
<keyword evidence="4 10" id="KW-0333">Golgi apparatus</keyword>
<evidence type="ECO:0000256" key="10">
    <source>
        <dbReference type="RuleBase" id="RU369082"/>
    </source>
</evidence>
<dbReference type="GO" id="GO:0030136">
    <property type="term" value="C:clathrin-coated vesicle"/>
    <property type="evidence" value="ECO:0007669"/>
    <property type="project" value="UniProtKB-SubCell"/>
</dbReference>
<evidence type="ECO:0000256" key="6">
    <source>
        <dbReference type="ARBA" id="ARBA00023329"/>
    </source>
</evidence>
<gene>
    <name evidence="13" type="primary">PHETA2</name>
</gene>
<comment type="subunit">
    <text evidence="10">Forms homodimers and heterodimers with PHETA. Interacts with OCRL and INPP5B.</text>
</comment>
<evidence type="ECO:0000256" key="4">
    <source>
        <dbReference type="ARBA" id="ARBA00023034"/>
    </source>
</evidence>
<evidence type="ECO:0000256" key="3">
    <source>
        <dbReference type="ARBA" id="ARBA00022753"/>
    </source>
</evidence>
<evidence type="ECO:0000259" key="12">
    <source>
        <dbReference type="PROSITE" id="PS50003"/>
    </source>
</evidence>
<dbReference type="GO" id="GO:0005802">
    <property type="term" value="C:trans-Golgi network"/>
    <property type="evidence" value="ECO:0007669"/>
    <property type="project" value="UniProtKB-UniRule"/>
</dbReference>
<feature type="region of interest" description="Disordered" evidence="11">
    <location>
        <begin position="1"/>
        <end position="101"/>
    </location>
</feature>
<dbReference type="GO" id="GO:0001881">
    <property type="term" value="P:receptor recycling"/>
    <property type="evidence" value="ECO:0007669"/>
    <property type="project" value="UniProtKB-UniRule"/>
</dbReference>
<evidence type="ECO:0000256" key="8">
    <source>
        <dbReference type="ARBA" id="ARBA00060846"/>
    </source>
</evidence>
<evidence type="ECO:0000256" key="2">
    <source>
        <dbReference type="ARBA" id="ARBA00004601"/>
    </source>
</evidence>
<evidence type="ECO:0000313" key="14">
    <source>
        <dbReference type="Proteomes" id="UP000694416"/>
    </source>
</evidence>
<dbReference type="InterPro" id="IPR045188">
    <property type="entry name" value="Boi1/Boi2-like"/>
</dbReference>
<feature type="compositionally biased region" description="Basic and acidic residues" evidence="11">
    <location>
        <begin position="70"/>
        <end position="79"/>
    </location>
</feature>
<feature type="region of interest" description="Disordered" evidence="11">
    <location>
        <begin position="284"/>
        <end position="328"/>
    </location>
</feature>
<organism evidence="13 14">
    <name type="scientific">Piliocolobus tephrosceles</name>
    <name type="common">Ugandan red Colobus</name>
    <dbReference type="NCBI Taxonomy" id="591936"/>
    <lineage>
        <taxon>Eukaryota</taxon>
        <taxon>Metazoa</taxon>
        <taxon>Chordata</taxon>
        <taxon>Craniata</taxon>
        <taxon>Vertebrata</taxon>
        <taxon>Euteleostomi</taxon>
        <taxon>Mammalia</taxon>
        <taxon>Eutheria</taxon>
        <taxon>Euarchontoglires</taxon>
        <taxon>Primates</taxon>
        <taxon>Haplorrhini</taxon>
        <taxon>Catarrhini</taxon>
        <taxon>Cercopithecidae</taxon>
        <taxon>Colobinae</taxon>
        <taxon>Piliocolobus</taxon>
    </lineage>
</organism>
<dbReference type="GO" id="GO:0005769">
    <property type="term" value="C:early endosome"/>
    <property type="evidence" value="ECO:0007669"/>
    <property type="project" value="UniProtKB-SubCell"/>
</dbReference>
<dbReference type="PANTHER" id="PTHR22902">
    <property type="entry name" value="SESQUIPEDALIAN"/>
    <property type="match status" value="1"/>
</dbReference>
<reference evidence="13" key="2">
    <citation type="submission" date="2025-09" db="UniProtKB">
        <authorList>
            <consortium name="Ensembl"/>
        </authorList>
    </citation>
    <scope>IDENTIFICATION</scope>
</reference>
<dbReference type="Pfam" id="PF00169">
    <property type="entry name" value="PH"/>
    <property type="match status" value="1"/>
</dbReference>
<dbReference type="GeneID" id="111548937"/>
<keyword evidence="14" id="KW-1185">Reference proteome</keyword>
<keyword evidence="3 10" id="KW-0967">Endosome</keyword>
<evidence type="ECO:0000256" key="7">
    <source>
        <dbReference type="ARBA" id="ARBA00055391"/>
    </source>
</evidence>
<dbReference type="GO" id="GO:0055037">
    <property type="term" value="C:recycling endosome"/>
    <property type="evidence" value="ECO:0007669"/>
    <property type="project" value="UniProtKB-SubCell"/>
</dbReference>
<sequence length="389" mass="41975">MARAVQRPLGPQFPALADPEAASEIPGRVNTGRGGAVTPASGRGLPAPAATLQPRRRQGVSSGDRPLALRCDRRREVRVDPAGSGRKWPQGRRGRGDVALWEPGGPRAELCGQTRGPCPPPVSPAVPVGAMKLNERSVAHYALSDSPADHTGFLRTWGCPGTPSTPSGTGRRCWFVLKGNLLFSFESREGRAPLSLVVLEGCTVELAEAPVPEEFAFAICFDAPGVRPHLLAAEGPAAQEAWVKALSRASFGYMRLVVRELESQLQDARQSLALQRRSSWKSVSSRCKPQAPNYRSVGLENGHSLSKDSSPVGLVEETGSRSSGRGLADWELQGPASLLLGRGQSPVSPETSCFSTLHDWYGQEIVELRQCWQQRAQRSQPKCEEQDKP</sequence>
<feature type="domain" description="PH" evidence="12">
    <location>
        <begin position="147"/>
        <end position="251"/>
    </location>
</feature>
<dbReference type="GO" id="GO:0007032">
    <property type="term" value="P:endosome organization"/>
    <property type="evidence" value="ECO:0007669"/>
    <property type="project" value="UniProtKB-UniRule"/>
</dbReference>
<dbReference type="PANTHER" id="PTHR22902:SF15">
    <property type="entry name" value="SESQUIPEDALIAN-2"/>
    <property type="match status" value="1"/>
</dbReference>
<evidence type="ECO:0000256" key="9">
    <source>
        <dbReference type="ARBA" id="ARBA00064324"/>
    </source>
</evidence>
<comment type="similarity">
    <text evidence="8 10">Belongs to the sesquipedalian family.</text>
</comment>
<comment type="function">
    <text evidence="7 10">Plays a role in endocytic trafficking. Required for receptor recycling from endosomes, both to the trans-Golgi network and the plasma membrane.</text>
</comment>
<dbReference type="AlphaFoldDB" id="A0A8C9HXV2"/>
<dbReference type="Ensembl" id="ENSPTET00000035206.1">
    <property type="protein sequence ID" value="ENSPTEP00000024796.1"/>
    <property type="gene ID" value="ENSPTEG00000025213.1"/>
</dbReference>
<keyword evidence="6 10" id="KW-0968">Cytoplasmic vesicle</keyword>
<keyword evidence="10" id="KW-0597">Phosphoprotein</keyword>
<comment type="subunit">
    <text evidence="9">Forms homodimers and heterodimers with PHETA1. Interacts with OCRL and INPP5B.</text>
</comment>
<evidence type="ECO:0000256" key="1">
    <source>
        <dbReference type="ARBA" id="ARBA00004172"/>
    </source>
</evidence>
<dbReference type="GO" id="GO:0005829">
    <property type="term" value="C:cytosol"/>
    <property type="evidence" value="ECO:0007669"/>
    <property type="project" value="GOC"/>
</dbReference>
<accession>A0A8C9HXV2</accession>
<dbReference type="SMART" id="SM00233">
    <property type="entry name" value="PH"/>
    <property type="match status" value="1"/>
</dbReference>
<evidence type="ECO:0000313" key="13">
    <source>
        <dbReference type="Ensembl" id="ENSPTEP00000024796.1"/>
    </source>
</evidence>
<dbReference type="Proteomes" id="UP000694416">
    <property type="component" value="Unplaced"/>
</dbReference>
<dbReference type="KEGG" id="pteh:111548937"/>
<dbReference type="RefSeq" id="XP_023077617.1">
    <property type="nucleotide sequence ID" value="XM_023221849.2"/>
</dbReference>
<comment type="subcellular location">
    <subcellularLocation>
        <location evidence="10">Early endosome</location>
    </subcellularLocation>
    <subcellularLocation>
        <location evidence="1 10">Recycling endosome</location>
    </subcellularLocation>
    <subcellularLocation>
        <location evidence="2 10">Golgi apparatus</location>
        <location evidence="2 10">trans-Golgi network</location>
    </subcellularLocation>
    <subcellularLocation>
        <location evidence="10">Cytoplasmic vesicle</location>
        <location evidence="10">Clathrin-coated vesicle</location>
    </subcellularLocation>
</comment>
<dbReference type="CTD" id="150368"/>